<comment type="caution">
    <text evidence="2">The sequence shown here is derived from an EMBL/GenBank/DDBJ whole genome shotgun (WGS) entry which is preliminary data.</text>
</comment>
<dbReference type="Proteomes" id="UP000625711">
    <property type="component" value="Unassembled WGS sequence"/>
</dbReference>
<gene>
    <name evidence="2" type="ORF">GWI33_014377</name>
</gene>
<dbReference type="AlphaFoldDB" id="A0A834I1S0"/>
<evidence type="ECO:0000313" key="3">
    <source>
        <dbReference type="Proteomes" id="UP000625711"/>
    </source>
</evidence>
<sequence length="69" mass="7454">MLRAGLMTMITNKLHHRQTRSELTGERRRPKSEEATNATGGGEDGGRFAPTIIGEFAKLACMAPAPGTR</sequence>
<reference evidence="2" key="1">
    <citation type="submission" date="2020-08" db="EMBL/GenBank/DDBJ databases">
        <title>Genome sequencing and assembly of the red palm weevil Rhynchophorus ferrugineus.</title>
        <authorList>
            <person name="Dias G.B."/>
            <person name="Bergman C.M."/>
            <person name="Manee M."/>
        </authorList>
    </citation>
    <scope>NUCLEOTIDE SEQUENCE</scope>
    <source>
        <strain evidence="2">AA-2017</strain>
        <tissue evidence="2">Whole larva</tissue>
    </source>
</reference>
<name>A0A834I1S0_RHYFE</name>
<feature type="compositionally biased region" description="Basic and acidic residues" evidence="1">
    <location>
        <begin position="19"/>
        <end position="34"/>
    </location>
</feature>
<proteinExistence type="predicted"/>
<evidence type="ECO:0000256" key="1">
    <source>
        <dbReference type="SAM" id="MobiDB-lite"/>
    </source>
</evidence>
<evidence type="ECO:0000313" key="2">
    <source>
        <dbReference type="EMBL" id="KAF7272870.1"/>
    </source>
</evidence>
<organism evidence="2 3">
    <name type="scientific">Rhynchophorus ferrugineus</name>
    <name type="common">Red palm weevil</name>
    <name type="synonym">Curculio ferrugineus</name>
    <dbReference type="NCBI Taxonomy" id="354439"/>
    <lineage>
        <taxon>Eukaryota</taxon>
        <taxon>Metazoa</taxon>
        <taxon>Ecdysozoa</taxon>
        <taxon>Arthropoda</taxon>
        <taxon>Hexapoda</taxon>
        <taxon>Insecta</taxon>
        <taxon>Pterygota</taxon>
        <taxon>Neoptera</taxon>
        <taxon>Endopterygota</taxon>
        <taxon>Coleoptera</taxon>
        <taxon>Polyphaga</taxon>
        <taxon>Cucujiformia</taxon>
        <taxon>Curculionidae</taxon>
        <taxon>Dryophthorinae</taxon>
        <taxon>Rhynchophorus</taxon>
    </lineage>
</organism>
<feature type="region of interest" description="Disordered" evidence="1">
    <location>
        <begin position="1"/>
        <end position="49"/>
    </location>
</feature>
<accession>A0A834I1S0</accession>
<dbReference type="EMBL" id="JAACXV010013660">
    <property type="protein sequence ID" value="KAF7272870.1"/>
    <property type="molecule type" value="Genomic_DNA"/>
</dbReference>
<protein>
    <submittedName>
        <fullName evidence="2">Uncharacterized protein</fullName>
    </submittedName>
</protein>
<keyword evidence="3" id="KW-1185">Reference proteome</keyword>